<feature type="active site" description="Phosphocysteine intermediate; for EIIB activity" evidence="11">
    <location>
        <position position="454"/>
    </location>
</feature>
<dbReference type="FunFam" id="2.70.70.10:FF:000001">
    <property type="entry name" value="PTS system glucose-specific IIA component"/>
    <property type="match status" value="1"/>
</dbReference>
<dbReference type="Gene3D" id="3.30.1360.60">
    <property type="entry name" value="Glucose permease domain IIB"/>
    <property type="match status" value="1"/>
</dbReference>
<evidence type="ECO:0000259" key="15">
    <source>
        <dbReference type="PROSITE" id="PS51103"/>
    </source>
</evidence>
<dbReference type="PROSITE" id="PS51103">
    <property type="entry name" value="PTS_EIIC_TYPE_1"/>
    <property type="match status" value="1"/>
</dbReference>
<evidence type="ECO:0000256" key="4">
    <source>
        <dbReference type="ARBA" id="ARBA00022597"/>
    </source>
</evidence>
<keyword evidence="3" id="KW-1003">Cell membrane</keyword>
<dbReference type="GO" id="GO:0016301">
    <property type="term" value="F:kinase activity"/>
    <property type="evidence" value="ECO:0007669"/>
    <property type="project" value="UniProtKB-KW"/>
</dbReference>
<feature type="domain" description="PTS EIIA type-1" evidence="13">
    <location>
        <begin position="547"/>
        <end position="651"/>
    </location>
</feature>
<feature type="domain" description="PTS EIIB type-1" evidence="14">
    <location>
        <begin position="432"/>
        <end position="514"/>
    </location>
</feature>
<dbReference type="EMBL" id="VSTF01000015">
    <property type="protein sequence ID" value="TYL57798.1"/>
    <property type="molecule type" value="Genomic_DNA"/>
</dbReference>
<evidence type="ECO:0000256" key="7">
    <source>
        <dbReference type="ARBA" id="ARBA00022692"/>
    </source>
</evidence>
<keyword evidence="7 12" id="KW-0812">Transmembrane</keyword>
<dbReference type="Gene3D" id="2.70.70.10">
    <property type="entry name" value="Glucose Permease (Domain IIA)"/>
    <property type="match status" value="1"/>
</dbReference>
<feature type="transmembrane region" description="Helical" evidence="12">
    <location>
        <begin position="202"/>
        <end position="221"/>
    </location>
</feature>
<dbReference type="NCBIfam" id="TIGR00826">
    <property type="entry name" value="EIIB_glc"/>
    <property type="match status" value="1"/>
</dbReference>
<dbReference type="InterPro" id="IPR013013">
    <property type="entry name" value="PTS_EIIC_1"/>
</dbReference>
<keyword evidence="9 12" id="KW-1133">Transmembrane helix</keyword>
<feature type="transmembrane region" description="Helical" evidence="12">
    <location>
        <begin position="90"/>
        <end position="114"/>
    </location>
</feature>
<evidence type="ECO:0000259" key="13">
    <source>
        <dbReference type="PROSITE" id="PS51093"/>
    </source>
</evidence>
<evidence type="ECO:0000313" key="17">
    <source>
        <dbReference type="Proteomes" id="UP000324327"/>
    </source>
</evidence>
<evidence type="ECO:0000256" key="8">
    <source>
        <dbReference type="ARBA" id="ARBA00022777"/>
    </source>
</evidence>
<evidence type="ECO:0000313" key="16">
    <source>
        <dbReference type="EMBL" id="TYL57798.1"/>
    </source>
</evidence>
<evidence type="ECO:0000256" key="6">
    <source>
        <dbReference type="ARBA" id="ARBA00022683"/>
    </source>
</evidence>
<dbReference type="AlphaFoldDB" id="A0A5S4VLS8"/>
<dbReference type="PROSITE" id="PS51257">
    <property type="entry name" value="PROKAR_LIPOPROTEIN"/>
    <property type="match status" value="1"/>
</dbReference>
<evidence type="ECO:0000256" key="9">
    <source>
        <dbReference type="ARBA" id="ARBA00022989"/>
    </source>
</evidence>
<keyword evidence="5" id="KW-0808">Transferase</keyword>
<name>A0A5S4VLS8_9FIRM</name>
<organism evidence="16 17">
    <name type="scientific">Agathobacter rectalis</name>
    <dbReference type="NCBI Taxonomy" id="39491"/>
    <lineage>
        <taxon>Bacteria</taxon>
        <taxon>Bacillati</taxon>
        <taxon>Bacillota</taxon>
        <taxon>Clostridia</taxon>
        <taxon>Lachnospirales</taxon>
        <taxon>Lachnospiraceae</taxon>
        <taxon>Agathobacter</taxon>
    </lineage>
</organism>
<keyword evidence="6" id="KW-0598">Phosphotransferase system</keyword>
<evidence type="ECO:0000256" key="2">
    <source>
        <dbReference type="ARBA" id="ARBA00022448"/>
    </source>
</evidence>
<comment type="subcellular location">
    <subcellularLocation>
        <location evidence="1">Cell membrane</location>
        <topology evidence="1">Multi-pass membrane protein</topology>
    </subcellularLocation>
</comment>
<dbReference type="InterPro" id="IPR003352">
    <property type="entry name" value="PTS_EIIC"/>
</dbReference>
<dbReference type="Pfam" id="PF00367">
    <property type="entry name" value="PTS_EIIB"/>
    <property type="match status" value="1"/>
</dbReference>
<evidence type="ECO:0000256" key="10">
    <source>
        <dbReference type="ARBA" id="ARBA00023136"/>
    </source>
</evidence>
<dbReference type="SUPFAM" id="SSF51261">
    <property type="entry name" value="Duplicated hybrid motif"/>
    <property type="match status" value="1"/>
</dbReference>
<dbReference type="InterPro" id="IPR001996">
    <property type="entry name" value="PTS_IIB_1"/>
</dbReference>
<gene>
    <name evidence="16" type="ORF">FYL31_11900</name>
</gene>
<dbReference type="SUPFAM" id="SSF55604">
    <property type="entry name" value="Glucose permease domain IIB"/>
    <property type="match status" value="1"/>
</dbReference>
<sequence length="678" mass="72736">MKSKIMKFFSDLGRSLMMPVAALAACGIILGITSALLKTQVQDAVPFLTASVPLFIITTLNKVSGIVFTLLPVLFAISIAFGLAKEDKGVAAFAGFIGYYTFLVASSCMISTGIMDFSAMKISNILGVDTVDMGALAGIMAGLVTAKLHNKYHKVQFPAAIAFYGGKRFVALVVLVSMTVIGLVMPLIWAPISVGIDGLGRIIRSSGAFGVFIFGTLERLLIPTGLHHVLNSLFRTTAIGGTYHGVEGCLNIFLQFLDQAPLSDMKPYTQFLGQGKMPYMLFGLPAAALAIYRTTPQDKKAKVKALMIAGVAACFVSGITEPLEFSFMFIAPALFVFHAIMGGISFMLMSLLGVIVGNTGGGFIDFLLWGVFQPGSHWYWVIVVGIPYAFIYYFVFKWYLSRKKIVVSVSDDDDSDAKSDEKTNEGKKSGSNKTALQVIAGLGGMANIVVVNNCISRLRVDVKDMSLIDEETLKKTGSLGIVKTSDTHIQVVYGPKVEKIADAVRAALNDKDCAAEVEKVRDEKPKSTVIISSPMTGLAENLSKAPDEAFANKLMGDGAVVTPKDGTVVAPDDGTVLFVFDKKHAIGFATDSGVSMIIHVGIDTVKLDGKGFDVKVETGAHVNKGDVLMQLDLDFLRENAPSIASPVICTELKENQSIRLINEGEIKAGEPLFAIDTY</sequence>
<dbReference type="Proteomes" id="UP000324327">
    <property type="component" value="Unassembled WGS sequence"/>
</dbReference>
<evidence type="ECO:0000256" key="11">
    <source>
        <dbReference type="PROSITE-ProRule" id="PRU00421"/>
    </source>
</evidence>
<feature type="transmembrane region" description="Helical" evidence="12">
    <location>
        <begin position="63"/>
        <end position="83"/>
    </location>
</feature>
<accession>A0A5S4VLS8</accession>
<dbReference type="PANTHER" id="PTHR30009:SF24">
    <property type="entry name" value="PTS SYSTEM, IIBC COMPONENT"/>
    <property type="match status" value="1"/>
</dbReference>
<dbReference type="GO" id="GO:0009401">
    <property type="term" value="P:phosphoenolpyruvate-dependent sugar phosphotransferase system"/>
    <property type="evidence" value="ECO:0007669"/>
    <property type="project" value="UniProtKB-KW"/>
</dbReference>
<feature type="transmembrane region" description="Helical" evidence="12">
    <location>
        <begin position="126"/>
        <end position="148"/>
    </location>
</feature>
<feature type="domain" description="PTS EIIC type-1" evidence="15">
    <location>
        <begin position="3"/>
        <end position="412"/>
    </location>
</feature>
<evidence type="ECO:0000259" key="14">
    <source>
        <dbReference type="PROSITE" id="PS51098"/>
    </source>
</evidence>
<keyword evidence="4" id="KW-0762">Sugar transport</keyword>
<dbReference type="GO" id="GO:0008982">
    <property type="term" value="F:protein-N(PI)-phosphohistidine-sugar phosphotransferase activity"/>
    <property type="evidence" value="ECO:0007669"/>
    <property type="project" value="InterPro"/>
</dbReference>
<dbReference type="InterPro" id="IPR018113">
    <property type="entry name" value="PTrfase_EIIB_Cys"/>
</dbReference>
<feature type="transmembrane region" description="Helical" evidence="12">
    <location>
        <begin position="277"/>
        <end position="294"/>
    </location>
</feature>
<evidence type="ECO:0000256" key="1">
    <source>
        <dbReference type="ARBA" id="ARBA00004651"/>
    </source>
</evidence>
<dbReference type="CDD" id="cd00212">
    <property type="entry name" value="PTS_IIB_glc"/>
    <property type="match status" value="1"/>
</dbReference>
<dbReference type="InterPro" id="IPR001127">
    <property type="entry name" value="PTS_EIIA_1_perm"/>
</dbReference>
<keyword evidence="8" id="KW-0418">Kinase</keyword>
<dbReference type="PROSITE" id="PS51098">
    <property type="entry name" value="PTS_EIIB_TYPE_1"/>
    <property type="match status" value="1"/>
</dbReference>
<protein>
    <submittedName>
        <fullName evidence="16">PTS trehalose transporter subunit IIBC</fullName>
    </submittedName>
</protein>
<dbReference type="PROSITE" id="PS00371">
    <property type="entry name" value="PTS_EIIA_TYPE_1_HIS"/>
    <property type="match status" value="1"/>
</dbReference>
<dbReference type="Pfam" id="PF00358">
    <property type="entry name" value="PTS_EIIA_1"/>
    <property type="match status" value="1"/>
</dbReference>
<evidence type="ECO:0000256" key="12">
    <source>
        <dbReference type="SAM" id="Phobius"/>
    </source>
</evidence>
<dbReference type="InterPro" id="IPR011055">
    <property type="entry name" value="Dup_hybrid_motif"/>
</dbReference>
<dbReference type="InterPro" id="IPR050429">
    <property type="entry name" value="PTS_Glucose_EIICBA"/>
</dbReference>
<reference evidence="16 17" key="2">
    <citation type="submission" date="2019-09" db="EMBL/GenBank/DDBJ databases">
        <title>Strain-level analysis of Eubacterium rectale using genomes from metagenomes.</title>
        <authorList>
            <person name="Karcher N."/>
            <person name="Segata N."/>
        </authorList>
    </citation>
    <scope>NUCLEOTIDE SEQUENCE [LARGE SCALE GENOMIC DNA]</scope>
    <source>
        <strain evidence="16 17">T3WBe13</strain>
    </source>
</reference>
<dbReference type="GO" id="GO:0005886">
    <property type="term" value="C:plasma membrane"/>
    <property type="evidence" value="ECO:0007669"/>
    <property type="project" value="UniProtKB-SubCell"/>
</dbReference>
<feature type="transmembrane region" description="Helical" evidence="12">
    <location>
        <begin position="301"/>
        <end position="319"/>
    </location>
</feature>
<dbReference type="PROSITE" id="PS51093">
    <property type="entry name" value="PTS_EIIA_TYPE_1"/>
    <property type="match status" value="1"/>
</dbReference>
<feature type="transmembrane region" description="Helical" evidence="12">
    <location>
        <begin position="378"/>
        <end position="396"/>
    </location>
</feature>
<dbReference type="PANTHER" id="PTHR30009">
    <property type="entry name" value="CYTOCHROME C-TYPE SYNTHESIS PROTEIN AND PTS TRANSMEMBRANE COMPONENT"/>
    <property type="match status" value="1"/>
</dbReference>
<dbReference type="NCBIfam" id="TIGR00830">
    <property type="entry name" value="PTBA"/>
    <property type="match status" value="1"/>
</dbReference>
<evidence type="ECO:0000256" key="3">
    <source>
        <dbReference type="ARBA" id="ARBA00022475"/>
    </source>
</evidence>
<proteinExistence type="predicted"/>
<dbReference type="GO" id="GO:0090563">
    <property type="term" value="F:protein-phosphocysteine-sugar phosphotransferase activity"/>
    <property type="evidence" value="ECO:0007669"/>
    <property type="project" value="TreeGrafter"/>
</dbReference>
<dbReference type="RefSeq" id="WP_148873151.1">
    <property type="nucleotide sequence ID" value="NZ_JADNIT010000011.1"/>
</dbReference>
<feature type="transmembrane region" description="Helical" evidence="12">
    <location>
        <begin position="169"/>
        <end position="190"/>
    </location>
</feature>
<reference evidence="16 17" key="1">
    <citation type="submission" date="2019-08" db="EMBL/GenBank/DDBJ databases">
        <authorList>
            <person name="Duncan S."/>
            <person name="Walker A."/>
        </authorList>
    </citation>
    <scope>NUCLEOTIDE SEQUENCE [LARGE SCALE GENOMIC DNA]</scope>
    <source>
        <strain evidence="16 17">T3WBe13</strain>
    </source>
</reference>
<dbReference type="InterPro" id="IPR036878">
    <property type="entry name" value="Glu_permease_IIB"/>
</dbReference>
<evidence type="ECO:0000256" key="5">
    <source>
        <dbReference type="ARBA" id="ARBA00022679"/>
    </source>
</evidence>
<keyword evidence="2" id="KW-0813">Transport</keyword>
<dbReference type="Pfam" id="PF02378">
    <property type="entry name" value="PTS_EIIC"/>
    <property type="match status" value="1"/>
</dbReference>
<comment type="caution">
    <text evidence="16">The sequence shown here is derived from an EMBL/GenBank/DDBJ whole genome shotgun (WGS) entry which is preliminary data.</text>
</comment>
<keyword evidence="10 12" id="KW-0472">Membrane</keyword>